<gene>
    <name evidence="2" type="ORF">GCM10022207_86300</name>
</gene>
<keyword evidence="1" id="KW-1133">Transmembrane helix</keyword>
<name>A0ABP7LQ50_9ACTN</name>
<organism evidence="2 3">
    <name type="scientific">Streptomyces lannensis</name>
    <dbReference type="NCBI Taxonomy" id="766498"/>
    <lineage>
        <taxon>Bacteria</taxon>
        <taxon>Bacillati</taxon>
        <taxon>Actinomycetota</taxon>
        <taxon>Actinomycetes</taxon>
        <taxon>Kitasatosporales</taxon>
        <taxon>Streptomycetaceae</taxon>
        <taxon>Streptomyces</taxon>
    </lineage>
</organism>
<feature type="transmembrane region" description="Helical" evidence="1">
    <location>
        <begin position="96"/>
        <end position="115"/>
    </location>
</feature>
<dbReference type="EMBL" id="BAAAZA010000054">
    <property type="protein sequence ID" value="GAA3903873.1"/>
    <property type="molecule type" value="Genomic_DNA"/>
</dbReference>
<sequence length="228" mass="24174">MIGTQHIAPSRGFQAPAAAKRWHWGDRAWFAAVGSAFTVAQLVLVRPGMGLGWDETVYVSQVSRYAPAAFFSAPRARGVSLLVAPVASWSSSTPLLRVYLALLSGLGLFLALRAWRGLLPVRVVALGGALFASLWVTLFYGPQAMPNLWVAIGGLAAVGYFLQAQADRSRGTPLWGLAASAALMALMRPTDAVWVSFPLLAALLAVRRWRHGRLLVALAGGLAAGAGE</sequence>
<evidence type="ECO:0000256" key="1">
    <source>
        <dbReference type="SAM" id="Phobius"/>
    </source>
</evidence>
<proteinExistence type="predicted"/>
<evidence type="ECO:0000313" key="3">
    <source>
        <dbReference type="Proteomes" id="UP001501563"/>
    </source>
</evidence>
<feature type="transmembrane region" description="Helical" evidence="1">
    <location>
        <begin position="121"/>
        <end position="141"/>
    </location>
</feature>
<reference evidence="3" key="1">
    <citation type="journal article" date="2019" name="Int. J. Syst. Evol. Microbiol.">
        <title>The Global Catalogue of Microorganisms (GCM) 10K type strain sequencing project: providing services to taxonomists for standard genome sequencing and annotation.</title>
        <authorList>
            <consortium name="The Broad Institute Genomics Platform"/>
            <consortium name="The Broad Institute Genome Sequencing Center for Infectious Disease"/>
            <person name="Wu L."/>
            <person name="Ma J."/>
        </authorList>
    </citation>
    <scope>NUCLEOTIDE SEQUENCE [LARGE SCALE GENOMIC DNA]</scope>
    <source>
        <strain evidence="3">JCM 16578</strain>
    </source>
</reference>
<keyword evidence="3" id="KW-1185">Reference proteome</keyword>
<accession>A0ABP7LQ50</accession>
<keyword evidence="1" id="KW-0472">Membrane</keyword>
<dbReference type="Proteomes" id="UP001501563">
    <property type="component" value="Unassembled WGS sequence"/>
</dbReference>
<feature type="transmembrane region" description="Helical" evidence="1">
    <location>
        <begin position="28"/>
        <end position="45"/>
    </location>
</feature>
<evidence type="ECO:0008006" key="4">
    <source>
        <dbReference type="Google" id="ProtNLM"/>
    </source>
</evidence>
<evidence type="ECO:0000313" key="2">
    <source>
        <dbReference type="EMBL" id="GAA3903873.1"/>
    </source>
</evidence>
<feature type="transmembrane region" description="Helical" evidence="1">
    <location>
        <begin position="148"/>
        <end position="166"/>
    </location>
</feature>
<keyword evidence="1" id="KW-0812">Transmembrane</keyword>
<comment type="caution">
    <text evidence="2">The sequence shown here is derived from an EMBL/GenBank/DDBJ whole genome shotgun (WGS) entry which is preliminary data.</text>
</comment>
<protein>
    <recommendedName>
        <fullName evidence="4">Glycosyltransferase RgtA/B/C/D-like domain-containing protein</fullName>
    </recommendedName>
</protein>